<gene>
    <name evidence="1" type="ordered locus">Fisuc_0136</name>
    <name evidence="2" type="ordered locus">FSU_0539</name>
</gene>
<evidence type="ECO:0000313" key="3">
    <source>
        <dbReference type="Proteomes" id="UP000000517"/>
    </source>
</evidence>
<reference evidence="2" key="3">
    <citation type="submission" date="2010-08" db="EMBL/GenBank/DDBJ databases">
        <authorList>
            <person name="Durkin A.S."/>
            <person name="Nelson K.E."/>
            <person name="Morrison M."/>
            <person name="Forsberg C.W."/>
            <person name="Wilson D.B."/>
            <person name="Russell J.B."/>
            <person name="Cann I.K.O."/>
            <person name="Mackie R.I."/>
            <person name="White B.A."/>
        </authorList>
    </citation>
    <scope>NUCLEOTIDE SEQUENCE</scope>
    <source>
        <strain evidence="2">S85</strain>
    </source>
</reference>
<accession>C9RJN7</accession>
<dbReference type="EMBL" id="CP002158">
    <property type="protein sequence ID" value="ADL26914.1"/>
    <property type="molecule type" value="Genomic_DNA"/>
</dbReference>
<evidence type="ECO:0000313" key="2">
    <source>
        <dbReference type="EMBL" id="ADL26914.1"/>
    </source>
</evidence>
<evidence type="ECO:0000313" key="1">
    <source>
        <dbReference type="EMBL" id="ACX73750.1"/>
    </source>
</evidence>
<dbReference type="HOGENOM" id="CLU_1174005_0_0_0"/>
<dbReference type="AlphaFoldDB" id="C9RJN7"/>
<dbReference type="OrthoDB" id="9799825at2"/>
<dbReference type="STRING" id="59374.FSU_0539"/>
<dbReference type="KEGG" id="fsc:FSU_0539"/>
<organism evidence="2 3">
    <name type="scientific">Fibrobacter succinogenes (strain ATCC 19169 / S85)</name>
    <dbReference type="NCBI Taxonomy" id="59374"/>
    <lineage>
        <taxon>Bacteria</taxon>
        <taxon>Pseudomonadati</taxon>
        <taxon>Fibrobacterota</taxon>
        <taxon>Fibrobacteria</taxon>
        <taxon>Fibrobacterales</taxon>
        <taxon>Fibrobacteraceae</taxon>
        <taxon>Fibrobacter</taxon>
    </lineage>
</organism>
<name>C9RJN7_FIBSS</name>
<keyword evidence="4" id="KW-1185">Reference proteome</keyword>
<proteinExistence type="predicted"/>
<dbReference type="eggNOG" id="COG1191">
    <property type="taxonomic scope" value="Bacteria"/>
</dbReference>
<dbReference type="EMBL" id="CP001792">
    <property type="protein sequence ID" value="ACX73750.1"/>
    <property type="molecule type" value="Genomic_DNA"/>
</dbReference>
<reference evidence="3" key="2">
    <citation type="submission" date="2010-08" db="EMBL/GenBank/DDBJ databases">
        <title>Complete sequence of Fibrobacter succinogenes subsp. succinogenes S85.</title>
        <authorList>
            <person name="Durkin A.S."/>
            <person name="Nelson K.E."/>
            <person name="Morrison M."/>
            <person name="Forsberg C.W."/>
            <person name="Wilson D.B."/>
            <person name="Russell J.B."/>
            <person name="Cann I.K.O."/>
            <person name="Mackie R.I."/>
            <person name="White B.A."/>
        </authorList>
    </citation>
    <scope>NUCLEOTIDE SEQUENCE [LARGE SCALE GENOMIC DNA]</scope>
    <source>
        <strain evidence="3">ATCC 19169 / S85</strain>
    </source>
</reference>
<dbReference type="Proteomes" id="UP000001497">
    <property type="component" value="Chromosome"/>
</dbReference>
<protein>
    <submittedName>
        <fullName evidence="2">Uncharacterized protein</fullName>
    </submittedName>
</protein>
<dbReference type="Proteomes" id="UP000000517">
    <property type="component" value="Chromosome"/>
</dbReference>
<dbReference type="RefSeq" id="WP_012819980.1">
    <property type="nucleotide sequence ID" value="NC_013410.1"/>
</dbReference>
<sequence>MMNTHTTANEVMNLIDLAQHTKNGKEGSDAINKLWDIFGDKVTGITIKKSFSHDSDHSMHGMSVYERRNQLQEQAFDTFRNAVLTYDASTNVPFMAYVSKKINWQQLDFKRKNAKHTHNEKATDFSIEGGSSISMDDPKNAEMLETMNHIDLESPMAGRFVEDFEKQSYLDDMVHVLFGKLQNEKKLLEFATTYYEVCQEEDKDTDAEVAKRMGCTRSYASQLHKKLIAFLSNTDFADDCRMALAA</sequence>
<dbReference type="KEGG" id="fsu:Fisuc_0136"/>
<reference evidence="1 4" key="1">
    <citation type="submission" date="2009-10" db="EMBL/GenBank/DDBJ databases">
        <title>Complete sequence of Fibrobacter succinogenes subsp. succinogenes S85.</title>
        <authorList>
            <consortium name="US DOE Joint Genome Institute"/>
            <person name="Lucas S."/>
            <person name="Copeland A."/>
            <person name="Lapidus A."/>
            <person name="Glavina del Rio T."/>
            <person name="Tice H."/>
            <person name="Bruce D."/>
            <person name="Goodwin L."/>
            <person name="Pitluck S."/>
            <person name="Chertkov O."/>
            <person name="Detter J.C."/>
            <person name="Han C."/>
            <person name="Tapia R."/>
            <person name="Larimer F."/>
            <person name="Land M."/>
            <person name="Hauser L."/>
            <person name="Kyrpides N."/>
            <person name="Mikhailova N."/>
            <person name="Weimer P.J."/>
            <person name="Stevenson D.M."/>
            <person name="Boyum J."/>
            <person name="Brumm P.I."/>
            <person name="Mead D."/>
        </authorList>
    </citation>
    <scope>NUCLEOTIDE SEQUENCE [LARGE SCALE GENOMIC DNA]</scope>
    <source>
        <strain evidence="4">ATCC 19169 / S85</strain>
        <strain evidence="1">S85</strain>
    </source>
</reference>
<evidence type="ECO:0000313" key="4">
    <source>
        <dbReference type="Proteomes" id="UP000001497"/>
    </source>
</evidence>